<keyword evidence="3" id="KW-1185">Reference proteome</keyword>
<protein>
    <submittedName>
        <fullName evidence="2">Uncharacterized protein</fullName>
    </submittedName>
</protein>
<name>A0A3N0BNR6_9SPHI</name>
<dbReference type="InterPro" id="IPR046548">
    <property type="entry name" value="DUF6804"/>
</dbReference>
<sequence>MKIALMIIFIYMAFLSRNLLSIVYVSLAIVFNPIIPLVIKKQQWQTIDIIVIFVLIVLPIISNLNNRK</sequence>
<dbReference type="Proteomes" id="UP000274046">
    <property type="component" value="Unassembled WGS sequence"/>
</dbReference>
<comment type="caution">
    <text evidence="2">The sequence shown here is derived from an EMBL/GenBank/DDBJ whole genome shotgun (WGS) entry which is preliminary data.</text>
</comment>
<dbReference type="Pfam" id="PF20619">
    <property type="entry name" value="DUF6804"/>
    <property type="match status" value="1"/>
</dbReference>
<evidence type="ECO:0000313" key="3">
    <source>
        <dbReference type="Proteomes" id="UP000274046"/>
    </source>
</evidence>
<gene>
    <name evidence="2" type="ORF">D7004_18290</name>
</gene>
<organism evidence="2 3">
    <name type="scientific">Pedobacter jejuensis</name>
    <dbReference type="NCBI Taxonomy" id="1268550"/>
    <lineage>
        <taxon>Bacteria</taxon>
        <taxon>Pseudomonadati</taxon>
        <taxon>Bacteroidota</taxon>
        <taxon>Sphingobacteriia</taxon>
        <taxon>Sphingobacteriales</taxon>
        <taxon>Sphingobacteriaceae</taxon>
        <taxon>Pedobacter</taxon>
    </lineage>
</organism>
<evidence type="ECO:0000313" key="2">
    <source>
        <dbReference type="EMBL" id="RNL50163.1"/>
    </source>
</evidence>
<keyword evidence="1" id="KW-1133">Transmembrane helix</keyword>
<keyword evidence="1" id="KW-0812">Transmembrane</keyword>
<feature type="transmembrane region" description="Helical" evidence="1">
    <location>
        <begin position="7"/>
        <end position="31"/>
    </location>
</feature>
<proteinExistence type="predicted"/>
<dbReference type="EMBL" id="RBEE01000044">
    <property type="protein sequence ID" value="RNL50163.1"/>
    <property type="molecule type" value="Genomic_DNA"/>
</dbReference>
<dbReference type="AlphaFoldDB" id="A0A3N0BNR6"/>
<evidence type="ECO:0000256" key="1">
    <source>
        <dbReference type="SAM" id="Phobius"/>
    </source>
</evidence>
<feature type="transmembrane region" description="Helical" evidence="1">
    <location>
        <begin position="43"/>
        <end position="64"/>
    </location>
</feature>
<accession>A0A3N0BNR6</accession>
<reference evidence="2 3" key="1">
    <citation type="submission" date="2018-10" db="EMBL/GenBank/DDBJ databases">
        <title>Genome sequencing of Pedobacter jejuensis TNB23.</title>
        <authorList>
            <person name="Cho Y.-J."/>
            <person name="Cho A."/>
            <person name="Kim O.-S."/>
        </authorList>
    </citation>
    <scope>NUCLEOTIDE SEQUENCE [LARGE SCALE GENOMIC DNA]</scope>
    <source>
        <strain evidence="2 3">TNB23</strain>
    </source>
</reference>
<keyword evidence="1" id="KW-0472">Membrane</keyword>